<name>A0A9N9K694_9GLOM</name>
<dbReference type="Proteomes" id="UP000789405">
    <property type="component" value="Unassembled WGS sequence"/>
</dbReference>
<dbReference type="AlphaFoldDB" id="A0A9N9K694"/>
<dbReference type="EMBL" id="CAJVPY010048382">
    <property type="protein sequence ID" value="CAG8812113.1"/>
    <property type="molecule type" value="Genomic_DNA"/>
</dbReference>
<dbReference type="OrthoDB" id="2432050at2759"/>
<sequence>KYMPQKETKTSGQVDECSNSNLTKWATNIGKLMLTEFNEK</sequence>
<feature type="non-terminal residue" evidence="1">
    <location>
        <position position="40"/>
    </location>
</feature>
<organism evidence="1 2">
    <name type="scientific">Dentiscutata erythropus</name>
    <dbReference type="NCBI Taxonomy" id="1348616"/>
    <lineage>
        <taxon>Eukaryota</taxon>
        <taxon>Fungi</taxon>
        <taxon>Fungi incertae sedis</taxon>
        <taxon>Mucoromycota</taxon>
        <taxon>Glomeromycotina</taxon>
        <taxon>Glomeromycetes</taxon>
        <taxon>Diversisporales</taxon>
        <taxon>Gigasporaceae</taxon>
        <taxon>Dentiscutata</taxon>
    </lineage>
</organism>
<comment type="caution">
    <text evidence="1">The sequence shown here is derived from an EMBL/GenBank/DDBJ whole genome shotgun (WGS) entry which is preliminary data.</text>
</comment>
<protein>
    <submittedName>
        <fullName evidence="1">14146_t:CDS:1</fullName>
    </submittedName>
</protein>
<keyword evidence="2" id="KW-1185">Reference proteome</keyword>
<gene>
    <name evidence="1" type="ORF">DERYTH_LOCUS25573</name>
</gene>
<evidence type="ECO:0000313" key="1">
    <source>
        <dbReference type="EMBL" id="CAG8812113.1"/>
    </source>
</evidence>
<feature type="non-terminal residue" evidence="1">
    <location>
        <position position="1"/>
    </location>
</feature>
<proteinExistence type="predicted"/>
<reference evidence="1" key="1">
    <citation type="submission" date="2021-06" db="EMBL/GenBank/DDBJ databases">
        <authorList>
            <person name="Kallberg Y."/>
            <person name="Tangrot J."/>
            <person name="Rosling A."/>
        </authorList>
    </citation>
    <scope>NUCLEOTIDE SEQUENCE</scope>
    <source>
        <strain evidence="1">MA453B</strain>
    </source>
</reference>
<accession>A0A9N9K694</accession>
<evidence type="ECO:0000313" key="2">
    <source>
        <dbReference type="Proteomes" id="UP000789405"/>
    </source>
</evidence>